<comment type="caution">
    <text evidence="3">The sequence shown here is derived from an EMBL/GenBank/DDBJ whole genome shotgun (WGS) entry which is preliminary data.</text>
</comment>
<dbReference type="InterPro" id="IPR011990">
    <property type="entry name" value="TPR-like_helical_dom_sf"/>
</dbReference>
<reference evidence="3" key="1">
    <citation type="submission" date="2019-08" db="EMBL/GenBank/DDBJ databases">
        <title>The improved chromosome-level genome for the pearl oyster Pinctada fucata martensii using PacBio sequencing and Hi-C.</title>
        <authorList>
            <person name="Zheng Z."/>
        </authorList>
    </citation>
    <scope>NUCLEOTIDE SEQUENCE</scope>
    <source>
        <strain evidence="3">ZZ-2019</strain>
        <tissue evidence="3">Adductor muscle</tissue>
    </source>
</reference>
<feature type="repeat" description="TPR" evidence="1">
    <location>
        <begin position="467"/>
        <end position="500"/>
    </location>
</feature>
<dbReference type="AlphaFoldDB" id="A0AA88XUF8"/>
<dbReference type="Proteomes" id="UP001186944">
    <property type="component" value="Unassembled WGS sequence"/>
</dbReference>
<evidence type="ECO:0000256" key="2">
    <source>
        <dbReference type="SAM" id="MobiDB-lite"/>
    </source>
</evidence>
<name>A0AA88XUF8_PINIB</name>
<accession>A0AA88XUF8</accession>
<dbReference type="Pfam" id="PF12895">
    <property type="entry name" value="ANAPC3"/>
    <property type="match status" value="1"/>
</dbReference>
<dbReference type="Pfam" id="PF13181">
    <property type="entry name" value="TPR_8"/>
    <property type="match status" value="1"/>
</dbReference>
<sequence length="860" mass="98820">MDDGRMGDTQDEAARGSGVLGGREYITLTPIAIQPSTSSDGLLSSVVTPVSLNEPTVQYLQGLITFQQLSELLERREEVEEEQLEVMPVIEGVTEVVTTSEAPPPPVSMETVVDEGESMETEQEQQSQDDSDYSPRKRKTKPKRKFDLPRHLEGLMGQANILFAKGEHQEAMNICLEIIRMAPQAVLPFQTLAMLYEEQGDQDKHYQFSLIAAYLNPSEVDQWIRLAELSIERDDLPQAIKCYSEAIKSDNTNHTLYLERSKLYEEVGNQKKALEGYKSMLRFMPKEEGEMCMNIARSISKLYFEQDQKVQAMETMQNAFMSNPEWVTSEDVNLLLELQMDQKQYYKSVDVLVKFCGVSFVMDNGNPWDDQNPIDINDLMSEKRHFLSCTVPDILPIDLRVKLIVCIIFMKRGDIVEEIIDPLYDESVDDVGDLYLDIAEMYMEMNMNKKAKPLLQRLVCSANYSLAAVWLRYAECLNKLGEIGNAAQAYGQVIELAPSHVGARMTLSSLQQKLGKHEEAIQTLDRSKCSDTILYSVVEDDSESVWSKQEVDLYFQRCRLLYSQGNMEEFYKACKQLLFNHIKDMDDSKFLKTAMCFRSLKFKNDIMPTFYKTNIKQILAVRSEISTDDLWDLYVKMCNILCERGRYDELLIVTCVGMSHPYFTDDPRRFREKDNNQVWNMMNQVLMLANESKHCKFCLRFLLQNPDHIAVSLLNGHNAFLSGTYMFALGEYVAVLRNKPNMPLIHLCIGLTFFSVAIQKYASKKHQLVSQGLAFLNSYMQLRGECQESYYNMGRALHQLGLNYAAVHYYKKVLDMPPVVEDAKERFDLKREAAYNLLLIYKTSGSKELARELMHKYLVI</sequence>
<keyword evidence="1" id="KW-0802">TPR repeat</keyword>
<feature type="repeat" description="TPR" evidence="1">
    <location>
        <begin position="220"/>
        <end position="253"/>
    </location>
</feature>
<dbReference type="Gene3D" id="1.25.40.10">
    <property type="entry name" value="Tetratricopeptide repeat domain"/>
    <property type="match status" value="3"/>
</dbReference>
<evidence type="ECO:0008006" key="5">
    <source>
        <dbReference type="Google" id="ProtNLM"/>
    </source>
</evidence>
<organism evidence="3 4">
    <name type="scientific">Pinctada imbricata</name>
    <name type="common">Atlantic pearl-oyster</name>
    <name type="synonym">Pinctada martensii</name>
    <dbReference type="NCBI Taxonomy" id="66713"/>
    <lineage>
        <taxon>Eukaryota</taxon>
        <taxon>Metazoa</taxon>
        <taxon>Spiralia</taxon>
        <taxon>Lophotrochozoa</taxon>
        <taxon>Mollusca</taxon>
        <taxon>Bivalvia</taxon>
        <taxon>Autobranchia</taxon>
        <taxon>Pteriomorphia</taxon>
        <taxon>Pterioida</taxon>
        <taxon>Pterioidea</taxon>
        <taxon>Pteriidae</taxon>
        <taxon>Pinctada</taxon>
    </lineage>
</organism>
<feature type="repeat" description="TPR" evidence="1">
    <location>
        <begin position="787"/>
        <end position="820"/>
    </location>
</feature>
<dbReference type="PANTHER" id="PTHR23082:SF0">
    <property type="entry name" value="GENERAL TRANSCRIPTION FACTOR 3C POLYPEPTIDE 3"/>
    <property type="match status" value="1"/>
</dbReference>
<dbReference type="PANTHER" id="PTHR23082">
    <property type="entry name" value="TRANSCRIPTION INITIATION FACTOR IIIC TFIIIC , POLYPEPTIDE 3-RELATED"/>
    <property type="match status" value="1"/>
</dbReference>
<feature type="repeat" description="TPR" evidence="1">
    <location>
        <begin position="254"/>
        <end position="287"/>
    </location>
</feature>
<dbReference type="SUPFAM" id="SSF48452">
    <property type="entry name" value="TPR-like"/>
    <property type="match status" value="2"/>
</dbReference>
<dbReference type="GO" id="GO:0006383">
    <property type="term" value="P:transcription by RNA polymerase III"/>
    <property type="evidence" value="ECO:0007669"/>
    <property type="project" value="InterPro"/>
</dbReference>
<dbReference type="InterPro" id="IPR039340">
    <property type="entry name" value="Tfc4/TFIIIC-102/Sfc4"/>
</dbReference>
<protein>
    <recommendedName>
        <fullName evidence="5">General transcription factor 3C polypeptide 3</fullName>
    </recommendedName>
</protein>
<feature type="region of interest" description="Disordered" evidence="2">
    <location>
        <begin position="97"/>
        <end position="149"/>
    </location>
</feature>
<dbReference type="EMBL" id="VSWD01000010">
    <property type="protein sequence ID" value="KAK3091938.1"/>
    <property type="molecule type" value="Genomic_DNA"/>
</dbReference>
<dbReference type="GO" id="GO:0000127">
    <property type="term" value="C:transcription factor TFIIIC complex"/>
    <property type="evidence" value="ECO:0007669"/>
    <property type="project" value="TreeGrafter"/>
</dbReference>
<gene>
    <name evidence="3" type="ORF">FSP39_023840</name>
</gene>
<dbReference type="InterPro" id="IPR019734">
    <property type="entry name" value="TPR_rpt"/>
</dbReference>
<evidence type="ECO:0000313" key="3">
    <source>
        <dbReference type="EMBL" id="KAK3091938.1"/>
    </source>
</evidence>
<dbReference type="PROSITE" id="PS50005">
    <property type="entry name" value="TPR"/>
    <property type="match status" value="4"/>
</dbReference>
<keyword evidence="4" id="KW-1185">Reference proteome</keyword>
<proteinExistence type="predicted"/>
<feature type="compositionally biased region" description="Acidic residues" evidence="2">
    <location>
        <begin position="112"/>
        <end position="132"/>
    </location>
</feature>
<evidence type="ECO:0000256" key="1">
    <source>
        <dbReference type="PROSITE-ProRule" id="PRU00339"/>
    </source>
</evidence>
<dbReference type="SMART" id="SM00028">
    <property type="entry name" value="TPR"/>
    <property type="match status" value="5"/>
</dbReference>
<evidence type="ECO:0000313" key="4">
    <source>
        <dbReference type="Proteomes" id="UP001186944"/>
    </source>
</evidence>